<accession>A0AA42BMT8</accession>
<protein>
    <submittedName>
        <fullName evidence="2">Ribbon-helix-helix domain-containing protein</fullName>
    </submittedName>
</protein>
<feature type="domain" description="Ribbon-helix-helix protein CopG" evidence="1">
    <location>
        <begin position="110"/>
        <end position="147"/>
    </location>
</feature>
<evidence type="ECO:0000313" key="2">
    <source>
        <dbReference type="EMBL" id="MCP8966972.1"/>
    </source>
</evidence>
<gene>
    <name evidence="2" type="ORF">NK662_00280</name>
</gene>
<organism evidence="2 3">
    <name type="scientific">Ectobacillus ponti</name>
    <dbReference type="NCBI Taxonomy" id="2961894"/>
    <lineage>
        <taxon>Bacteria</taxon>
        <taxon>Bacillati</taxon>
        <taxon>Bacillota</taxon>
        <taxon>Bacilli</taxon>
        <taxon>Bacillales</taxon>
        <taxon>Bacillaceae</taxon>
        <taxon>Ectobacillus</taxon>
    </lineage>
</organism>
<dbReference type="Pfam" id="PF01402">
    <property type="entry name" value="RHH_1"/>
    <property type="match status" value="1"/>
</dbReference>
<dbReference type="InterPro" id="IPR013321">
    <property type="entry name" value="Arc_rbn_hlx_hlx"/>
</dbReference>
<dbReference type="InterPro" id="IPR002145">
    <property type="entry name" value="CopG"/>
</dbReference>
<dbReference type="AlphaFoldDB" id="A0AA42BMT8"/>
<keyword evidence="3" id="KW-1185">Reference proteome</keyword>
<evidence type="ECO:0000259" key="1">
    <source>
        <dbReference type="Pfam" id="PF01402"/>
    </source>
</evidence>
<dbReference type="Gene3D" id="1.10.1220.10">
    <property type="entry name" value="Met repressor-like"/>
    <property type="match status" value="1"/>
</dbReference>
<reference evidence="2" key="1">
    <citation type="submission" date="2022-07" db="EMBL/GenBank/DDBJ databases">
        <authorList>
            <person name="Li W.-J."/>
            <person name="Deng Q.-Q."/>
        </authorList>
    </citation>
    <scope>NUCLEOTIDE SEQUENCE</scope>
    <source>
        <strain evidence="2">SYSU M60031</strain>
    </source>
</reference>
<dbReference type="RefSeq" id="WP_254756190.1">
    <property type="nucleotide sequence ID" value="NZ_JANCLT010000001.1"/>
</dbReference>
<name>A0AA42BMT8_9BACI</name>
<dbReference type="SUPFAM" id="SSF47598">
    <property type="entry name" value="Ribbon-helix-helix"/>
    <property type="match status" value="1"/>
</dbReference>
<proteinExistence type="predicted"/>
<evidence type="ECO:0000313" key="3">
    <source>
        <dbReference type="Proteomes" id="UP001156102"/>
    </source>
</evidence>
<dbReference type="EMBL" id="JANCLT010000001">
    <property type="protein sequence ID" value="MCP8966972.1"/>
    <property type="molecule type" value="Genomic_DNA"/>
</dbReference>
<dbReference type="Proteomes" id="UP001156102">
    <property type="component" value="Unassembled WGS sequence"/>
</dbReference>
<dbReference type="InterPro" id="IPR010985">
    <property type="entry name" value="Ribbon_hlx_hlx"/>
</dbReference>
<dbReference type="GO" id="GO:0006355">
    <property type="term" value="P:regulation of DNA-templated transcription"/>
    <property type="evidence" value="ECO:0007669"/>
    <property type="project" value="InterPro"/>
</dbReference>
<comment type="caution">
    <text evidence="2">The sequence shown here is derived from an EMBL/GenBank/DDBJ whole genome shotgun (WGS) entry which is preliminary data.</text>
</comment>
<sequence length="147" mass="17248">MKVGEIIDRLNKHESLSLLAKKVGLAPYVLSKRLRMLGYEYDKEKKRQVFVGEGEEPRERSILEEVKPRPAAVNYEELMYEELRAIRMLLEARPSAAKEQQEEGSKKRRSFSLPEDLLIRLDLAAKRQGLQKSRIVEQALREWLQRE</sequence>